<dbReference type="Pfam" id="PF10067">
    <property type="entry name" value="DUF2306"/>
    <property type="match status" value="1"/>
</dbReference>
<dbReference type="AlphaFoldDB" id="A0A0A6UID0"/>
<feature type="transmembrane region" description="Helical" evidence="1">
    <location>
        <begin position="175"/>
        <end position="198"/>
    </location>
</feature>
<evidence type="ECO:0008006" key="4">
    <source>
        <dbReference type="Google" id="ProtNLM"/>
    </source>
</evidence>
<dbReference type="STRING" id="1869.MB27_20595"/>
<dbReference type="RefSeq" id="WP_043526664.1">
    <property type="nucleotide sequence ID" value="NZ_BAABKU010000045.1"/>
</dbReference>
<evidence type="ECO:0000256" key="1">
    <source>
        <dbReference type="SAM" id="Phobius"/>
    </source>
</evidence>
<dbReference type="Proteomes" id="UP000054537">
    <property type="component" value="Unassembled WGS sequence"/>
</dbReference>
<gene>
    <name evidence="2" type="ORF">MB27_20595</name>
</gene>
<dbReference type="eggNOG" id="COG5395">
    <property type="taxonomic scope" value="Bacteria"/>
</dbReference>
<keyword evidence="1" id="KW-0472">Membrane</keyword>
<keyword evidence="3" id="KW-1185">Reference proteome</keyword>
<organism evidence="2 3">
    <name type="scientific">Actinoplanes utahensis</name>
    <dbReference type="NCBI Taxonomy" id="1869"/>
    <lineage>
        <taxon>Bacteria</taxon>
        <taxon>Bacillati</taxon>
        <taxon>Actinomycetota</taxon>
        <taxon>Actinomycetes</taxon>
        <taxon>Micromonosporales</taxon>
        <taxon>Micromonosporaceae</taxon>
        <taxon>Actinoplanes</taxon>
    </lineage>
</organism>
<accession>A0A0A6UID0</accession>
<evidence type="ECO:0000313" key="3">
    <source>
        <dbReference type="Proteomes" id="UP000054537"/>
    </source>
</evidence>
<reference evidence="2 3" key="1">
    <citation type="submission" date="2014-10" db="EMBL/GenBank/DDBJ databases">
        <title>Draft genome sequence of Actinoplanes utahensis NRRL 12052.</title>
        <authorList>
            <person name="Velasco-Bucheli B."/>
            <person name="del Cerro C."/>
            <person name="Hormigo D."/>
            <person name="Garcia J.L."/>
            <person name="Acebal C."/>
            <person name="Arroyo M."/>
            <person name="de la Mata I."/>
        </authorList>
    </citation>
    <scope>NUCLEOTIDE SEQUENCE [LARGE SCALE GENOMIC DNA]</scope>
    <source>
        <strain evidence="2 3">NRRL 12052</strain>
    </source>
</reference>
<feature type="transmembrane region" description="Helical" evidence="1">
    <location>
        <begin position="104"/>
        <end position="121"/>
    </location>
</feature>
<proteinExistence type="predicted"/>
<feature type="transmembrane region" description="Helical" evidence="1">
    <location>
        <begin position="7"/>
        <end position="25"/>
    </location>
</feature>
<feature type="transmembrane region" description="Helical" evidence="1">
    <location>
        <begin position="142"/>
        <end position="163"/>
    </location>
</feature>
<name>A0A0A6UID0_ACTUT</name>
<protein>
    <recommendedName>
        <fullName evidence="4">DUF2306 domain-containing protein</fullName>
    </recommendedName>
</protein>
<feature type="transmembrane region" description="Helical" evidence="1">
    <location>
        <begin position="77"/>
        <end position="98"/>
    </location>
</feature>
<evidence type="ECO:0000313" key="2">
    <source>
        <dbReference type="EMBL" id="KHD75835.1"/>
    </source>
</evidence>
<feature type="transmembrane region" description="Helical" evidence="1">
    <location>
        <begin position="37"/>
        <end position="56"/>
    </location>
</feature>
<keyword evidence="1" id="KW-1133">Transmembrane helix</keyword>
<keyword evidence="1" id="KW-0812">Transmembrane</keyword>
<dbReference type="EMBL" id="JRTT01000023">
    <property type="protein sequence ID" value="KHD75835.1"/>
    <property type="molecule type" value="Genomic_DNA"/>
</dbReference>
<dbReference type="OrthoDB" id="4698148at2"/>
<comment type="caution">
    <text evidence="2">The sequence shown here is derived from an EMBL/GenBank/DDBJ whole genome shotgun (WGS) entry which is preliminary data.</text>
</comment>
<dbReference type="InterPro" id="IPR018750">
    <property type="entry name" value="DUF2306_membrane"/>
</dbReference>
<sequence length="215" mass="23375">MPARLRTVLWIMIVVAGLVLVAPYLSLGSRLEVHGYVHYAVLVAHVLTAAVALILGPLQFMPAVRAHRRRHRLIGRVYLLGGVLPAAVTALPVAVWSVSPLTRISLTLAAVLWLVTAGLAVRAARRHDITAHREWMMRNYALTFLAVTARLVVPVILLLRVTIADDSPASIAETATTLIPIGQTAGWIINLAVAEALIRRGTLRRRRPAASGVRK</sequence>